<evidence type="ECO:0000256" key="1">
    <source>
        <dbReference type="ARBA" id="ARBA00004138"/>
    </source>
</evidence>
<organism evidence="8 9">
    <name type="scientific">Piscinibacter aquaticus</name>
    <dbReference type="NCBI Taxonomy" id="392597"/>
    <lineage>
        <taxon>Bacteria</taxon>
        <taxon>Pseudomonadati</taxon>
        <taxon>Pseudomonadota</taxon>
        <taxon>Betaproteobacteria</taxon>
        <taxon>Burkholderiales</taxon>
        <taxon>Sphaerotilaceae</taxon>
        <taxon>Piscinibacter</taxon>
    </lineage>
</organism>
<keyword evidence="4" id="KW-0969">Cilium</keyword>
<dbReference type="NCBIfam" id="NF012200">
    <property type="entry name" value="choice_anch_D"/>
    <property type="match status" value="2"/>
</dbReference>
<feature type="signal peptide" evidence="6">
    <location>
        <begin position="1"/>
        <end position="18"/>
    </location>
</feature>
<dbReference type="AlphaFoldDB" id="A0A5C6TXV9"/>
<evidence type="ECO:0000256" key="2">
    <source>
        <dbReference type="ARBA" id="ARBA00004496"/>
    </source>
</evidence>
<evidence type="ECO:0000256" key="5">
    <source>
        <dbReference type="ARBA" id="ARBA00023273"/>
    </source>
</evidence>
<evidence type="ECO:0000313" key="9">
    <source>
        <dbReference type="Proteomes" id="UP000321832"/>
    </source>
</evidence>
<feature type="chain" id="PRO_5022925420" evidence="6">
    <location>
        <begin position="19"/>
        <end position="246"/>
    </location>
</feature>
<dbReference type="GO" id="GO:0005737">
    <property type="term" value="C:cytoplasm"/>
    <property type="evidence" value="ECO:0007669"/>
    <property type="project" value="UniProtKB-SubCell"/>
</dbReference>
<proteinExistence type="predicted"/>
<accession>A0A5C6TXV9</accession>
<reference evidence="8 9" key="1">
    <citation type="submission" date="2019-08" db="EMBL/GenBank/DDBJ databases">
        <authorList>
            <person name="Khan S.A."/>
            <person name="Jeon C.O."/>
            <person name="Jeong S.E."/>
        </authorList>
    </citation>
    <scope>NUCLEOTIDE SEQUENCE [LARGE SCALE GENOMIC DNA]</scope>
    <source>
        <strain evidence="9">IMCC1728</strain>
    </source>
</reference>
<dbReference type="Pfam" id="PF22544">
    <property type="entry name" value="HYDIN_VesB_CFA65-like_Ig"/>
    <property type="match status" value="1"/>
</dbReference>
<dbReference type="EMBL" id="VOPW01000001">
    <property type="protein sequence ID" value="TXC65277.1"/>
    <property type="molecule type" value="Genomic_DNA"/>
</dbReference>
<comment type="subcellular location">
    <subcellularLocation>
        <location evidence="1">Cell projection</location>
        <location evidence="1">Cilium</location>
    </subcellularLocation>
    <subcellularLocation>
        <location evidence="2">Cytoplasm</location>
    </subcellularLocation>
</comment>
<feature type="domain" description="HYDIN/VesB/CFA65-like Ig-like" evidence="7">
    <location>
        <begin position="152"/>
        <end position="217"/>
    </location>
</feature>
<dbReference type="Gene3D" id="2.60.40.10">
    <property type="entry name" value="Immunoglobulins"/>
    <property type="match status" value="2"/>
</dbReference>
<name>A0A5C6TXV9_9BURK</name>
<dbReference type="InterPro" id="IPR053879">
    <property type="entry name" value="HYDIN_VesB_CFA65-like_Ig"/>
</dbReference>
<gene>
    <name evidence="8" type="ORF">FSC37_01615</name>
</gene>
<keyword evidence="3" id="KW-0963">Cytoplasm</keyword>
<keyword evidence="6" id="KW-0732">Signal</keyword>
<dbReference type="PROSITE" id="PS51257">
    <property type="entry name" value="PROKAR_LIPOPROTEIN"/>
    <property type="match status" value="1"/>
</dbReference>
<evidence type="ECO:0000259" key="7">
    <source>
        <dbReference type="Pfam" id="PF22544"/>
    </source>
</evidence>
<evidence type="ECO:0000313" key="8">
    <source>
        <dbReference type="EMBL" id="TXC65277.1"/>
    </source>
</evidence>
<evidence type="ECO:0000256" key="4">
    <source>
        <dbReference type="ARBA" id="ARBA00023069"/>
    </source>
</evidence>
<sequence>MTRFAFALAAAGAAAALAGCGNIDESDPKPQLNAVSAPGTDFGQTLVGTRKRLDFRLRNSDAGLAKVKPLENIVIEAIPPELGPQHTCPTRLEEGDECFLSVYYQPAAAASLAGELRVTSNAGVVSLALSGTAVTTLSPAAAAVVFTGSTDGDFGTVARNGSKTQVYVVRNIGNADGALTVTAPTGTGWRASDDCPDTLTAGASCNVSVTFSPTVTGISVPTPLTVSVPYNAAYGGLALPLTGTGG</sequence>
<evidence type="ECO:0000256" key="3">
    <source>
        <dbReference type="ARBA" id="ARBA00022490"/>
    </source>
</evidence>
<protein>
    <submittedName>
        <fullName evidence="8">Choice-of-anchor D domain-containing protein</fullName>
    </submittedName>
</protein>
<keyword evidence="9" id="KW-1185">Reference proteome</keyword>
<keyword evidence="5" id="KW-0966">Cell projection</keyword>
<evidence type="ECO:0000256" key="6">
    <source>
        <dbReference type="SAM" id="SignalP"/>
    </source>
</evidence>
<dbReference type="Proteomes" id="UP000321832">
    <property type="component" value="Unassembled WGS sequence"/>
</dbReference>
<dbReference type="InterPro" id="IPR013783">
    <property type="entry name" value="Ig-like_fold"/>
</dbReference>
<comment type="caution">
    <text evidence="8">The sequence shown here is derived from an EMBL/GenBank/DDBJ whole genome shotgun (WGS) entry which is preliminary data.</text>
</comment>